<dbReference type="Proteomes" id="UP000816034">
    <property type="component" value="Unassembled WGS sequence"/>
</dbReference>
<name>A0AA88KLL8_NAELO</name>
<dbReference type="GeneID" id="68100171"/>
<evidence type="ECO:0000313" key="2">
    <source>
        <dbReference type="Proteomes" id="UP000816034"/>
    </source>
</evidence>
<reference evidence="1 2" key="1">
    <citation type="journal article" date="2018" name="BMC Genomics">
        <title>The genome of Naegleria lovaniensis, the basis for a comparative approach to unravel pathogenicity factors of the human pathogenic amoeba N. fowleri.</title>
        <authorList>
            <person name="Liechti N."/>
            <person name="Schurch N."/>
            <person name="Bruggmann R."/>
            <person name="Wittwer M."/>
        </authorList>
    </citation>
    <scope>NUCLEOTIDE SEQUENCE [LARGE SCALE GENOMIC DNA]</scope>
    <source>
        <strain evidence="1 2">ATCC 30569</strain>
    </source>
</reference>
<sequence>MTSKYEAMRIKKHFTTSTNLLIRELNTPHFVGSFSNSTELKTIRKSPLSFLPFDFLSQLFTRHEYMLVKSAILVFITASLDHPTSATTTTATAAASTKNNNS</sequence>
<proteinExistence type="predicted"/>
<protein>
    <submittedName>
        <fullName evidence="1">Uncharacterized protein</fullName>
    </submittedName>
</protein>
<dbReference type="EMBL" id="PYSW02000030">
    <property type="protein sequence ID" value="KAG2379079.1"/>
    <property type="molecule type" value="Genomic_DNA"/>
</dbReference>
<accession>A0AA88KLL8</accession>
<organism evidence="1 2">
    <name type="scientific">Naegleria lovaniensis</name>
    <name type="common">Amoeba</name>
    <dbReference type="NCBI Taxonomy" id="51637"/>
    <lineage>
        <taxon>Eukaryota</taxon>
        <taxon>Discoba</taxon>
        <taxon>Heterolobosea</taxon>
        <taxon>Tetramitia</taxon>
        <taxon>Eutetramitia</taxon>
        <taxon>Vahlkampfiidae</taxon>
        <taxon>Naegleria</taxon>
    </lineage>
</organism>
<gene>
    <name evidence="1" type="ORF">C9374_007717</name>
</gene>
<comment type="caution">
    <text evidence="1">The sequence shown here is derived from an EMBL/GenBank/DDBJ whole genome shotgun (WGS) entry which is preliminary data.</text>
</comment>
<dbReference type="AlphaFoldDB" id="A0AA88KLL8"/>
<keyword evidence="2" id="KW-1185">Reference proteome</keyword>
<dbReference type="RefSeq" id="XP_044546341.1">
    <property type="nucleotide sequence ID" value="XM_044697713.1"/>
</dbReference>
<evidence type="ECO:0000313" key="1">
    <source>
        <dbReference type="EMBL" id="KAG2379079.1"/>
    </source>
</evidence>